<keyword evidence="9" id="KW-1185">Reference proteome</keyword>
<dbReference type="InterPro" id="IPR009318">
    <property type="entry name" value="Gustatory_rcpt"/>
</dbReference>
<dbReference type="PANTHER" id="PTHR21421:SF29">
    <property type="entry name" value="GUSTATORY RECEPTOR 5A FOR TREHALOSE-RELATED"/>
    <property type="match status" value="1"/>
</dbReference>
<feature type="transmembrane region" description="Helical" evidence="8">
    <location>
        <begin position="435"/>
        <end position="457"/>
    </location>
</feature>
<dbReference type="PANTHER" id="PTHR21421">
    <property type="entry name" value="GUSTATORY RECEPTOR"/>
    <property type="match status" value="1"/>
</dbReference>
<evidence type="ECO:0000313" key="9">
    <source>
        <dbReference type="Proteomes" id="UP000515158"/>
    </source>
</evidence>
<keyword evidence="6 8" id="KW-0472">Membrane</keyword>
<keyword evidence="5 8" id="KW-1133">Transmembrane helix</keyword>
<dbReference type="OrthoDB" id="5800391at2759"/>
<feature type="transmembrane region" description="Helical" evidence="8">
    <location>
        <begin position="269"/>
        <end position="292"/>
    </location>
</feature>
<evidence type="ECO:0000256" key="5">
    <source>
        <dbReference type="ARBA" id="ARBA00022989"/>
    </source>
</evidence>
<evidence type="ECO:0000256" key="8">
    <source>
        <dbReference type="SAM" id="Phobius"/>
    </source>
</evidence>
<sequence length="531" mass="59925">MVRVCLPQPPHRQWANISRVADLCLPTRRGGPCSALEKSPQQVEVSLPLDDLRNLGQDDVDDMVVYRRDTPTMAKLSALDLMSKEFATAALSGGAAGDGAVPRVADDRNTSRGELRPAMDRFNTLARLTSQQEDELLLEAPHRDSFRSAMRLPVLIGQCFSLLPTSSKPDIVPRFRVASLRVLYSALVTLGLFCNAILSIVYVVRHRSEENTLTASSSWVFYVSATTVSVLYLRLAVQWRGMCVVFRRVEHVMKSVGHPPRLRQRLHGVTITVLSLALLEYSLAVMKGIFLMDLKKYKSLSEFLYDYFAGSYSHLLLLFPYSPMLLVVIQALNTAATFMWNYNDLFIMLTSIAIAQRFKLLNQKLHDSPREEKTVTFWKRAREMYNSLAVLTREVDKILCVQILFSFMNNLYFICMQLLRTVKQDNNTSTLQSLYFAYSFGFLVLRTAAVSLFAASINDESKNVKKILYSVSSGSYCEEVDRFIMQATTDDIALTGLKFFSVTRSFLLTVAGTIATYEIVLVQFNGNKKVS</sequence>
<dbReference type="Proteomes" id="UP000515158">
    <property type="component" value="Unplaced"/>
</dbReference>
<dbReference type="GO" id="GO:0005886">
    <property type="term" value="C:plasma membrane"/>
    <property type="evidence" value="ECO:0007669"/>
    <property type="project" value="UniProtKB-SubCell"/>
</dbReference>
<evidence type="ECO:0000256" key="3">
    <source>
        <dbReference type="ARBA" id="ARBA00022475"/>
    </source>
</evidence>
<evidence type="ECO:0000256" key="7">
    <source>
        <dbReference type="ARBA" id="ARBA00023170"/>
    </source>
</evidence>
<keyword evidence="7" id="KW-0675">Receptor</keyword>
<protein>
    <submittedName>
        <fullName evidence="10">Gustatory receptor for sugar taste 64e-like</fullName>
    </submittedName>
</protein>
<evidence type="ECO:0000256" key="6">
    <source>
        <dbReference type="ARBA" id="ARBA00023136"/>
    </source>
</evidence>
<dbReference type="Pfam" id="PF06151">
    <property type="entry name" value="Trehalose_recp"/>
    <property type="match status" value="1"/>
</dbReference>
<evidence type="ECO:0000256" key="4">
    <source>
        <dbReference type="ARBA" id="ARBA00022692"/>
    </source>
</evidence>
<evidence type="ECO:0000256" key="2">
    <source>
        <dbReference type="ARBA" id="ARBA00005327"/>
    </source>
</evidence>
<feature type="transmembrane region" description="Helical" evidence="8">
    <location>
        <begin position="398"/>
        <end position="419"/>
    </location>
</feature>
<feature type="transmembrane region" description="Helical" evidence="8">
    <location>
        <begin position="312"/>
        <end position="332"/>
    </location>
</feature>
<keyword evidence="3" id="KW-1003">Cell membrane</keyword>
<dbReference type="RefSeq" id="XP_034232225.1">
    <property type="nucleotide sequence ID" value="XM_034376334.1"/>
</dbReference>
<dbReference type="AlphaFoldDB" id="A0A6P8Y6N6"/>
<reference evidence="10" key="1">
    <citation type="submission" date="2025-08" db="UniProtKB">
        <authorList>
            <consortium name="RefSeq"/>
        </authorList>
    </citation>
    <scope>IDENTIFICATION</scope>
    <source>
        <tissue evidence="10">Total insect</tissue>
    </source>
</reference>
<comment type="subcellular location">
    <subcellularLocation>
        <location evidence="1">Cell membrane</location>
        <topology evidence="1">Multi-pass membrane protein</topology>
    </subcellularLocation>
</comment>
<accession>A0A6P8Y6N6</accession>
<organism evidence="10">
    <name type="scientific">Thrips palmi</name>
    <name type="common">Melon thrips</name>
    <dbReference type="NCBI Taxonomy" id="161013"/>
    <lineage>
        <taxon>Eukaryota</taxon>
        <taxon>Metazoa</taxon>
        <taxon>Ecdysozoa</taxon>
        <taxon>Arthropoda</taxon>
        <taxon>Hexapoda</taxon>
        <taxon>Insecta</taxon>
        <taxon>Pterygota</taxon>
        <taxon>Neoptera</taxon>
        <taxon>Paraneoptera</taxon>
        <taxon>Thysanoptera</taxon>
        <taxon>Terebrantia</taxon>
        <taxon>Thripoidea</taxon>
        <taxon>Thripidae</taxon>
        <taxon>Thrips</taxon>
    </lineage>
</organism>
<dbReference type="GeneID" id="117640097"/>
<dbReference type="GO" id="GO:0050916">
    <property type="term" value="P:sensory perception of sweet taste"/>
    <property type="evidence" value="ECO:0007669"/>
    <property type="project" value="UniProtKB-ARBA"/>
</dbReference>
<evidence type="ECO:0000256" key="1">
    <source>
        <dbReference type="ARBA" id="ARBA00004651"/>
    </source>
</evidence>
<feature type="transmembrane region" description="Helical" evidence="8">
    <location>
        <begin position="219"/>
        <end position="237"/>
    </location>
</feature>
<proteinExistence type="inferred from homology"/>
<name>A0A6P8Y6N6_THRPL</name>
<feature type="transmembrane region" description="Helical" evidence="8">
    <location>
        <begin position="182"/>
        <end position="204"/>
    </location>
</feature>
<comment type="similarity">
    <text evidence="2">Belongs to the insect chemoreceptor superfamily. Gustatory receptor (GR) family. Gr5a subfamily.</text>
</comment>
<dbReference type="GO" id="GO:0008527">
    <property type="term" value="F:taste receptor activity"/>
    <property type="evidence" value="ECO:0007669"/>
    <property type="project" value="InterPro"/>
</dbReference>
<dbReference type="InParanoid" id="A0A6P8Y6N6"/>
<keyword evidence="4 8" id="KW-0812">Transmembrane</keyword>
<gene>
    <name evidence="10" type="primary">LOC117640097</name>
</gene>
<evidence type="ECO:0000313" key="10">
    <source>
        <dbReference type="RefSeq" id="XP_034232225.1"/>
    </source>
</evidence>
<dbReference type="KEGG" id="tpal:117640097"/>
<dbReference type="FunCoup" id="A0A6P8Y6N6">
    <property type="interactions" value="1"/>
</dbReference>